<evidence type="ECO:0008006" key="5">
    <source>
        <dbReference type="Google" id="ProtNLM"/>
    </source>
</evidence>
<dbReference type="EMBL" id="LGST01000006">
    <property type="protein sequence ID" value="KNE02195.1"/>
    <property type="molecule type" value="Genomic_DNA"/>
</dbReference>
<feature type="signal peptide" evidence="2">
    <location>
        <begin position="1"/>
        <end position="16"/>
    </location>
</feature>
<evidence type="ECO:0000313" key="3">
    <source>
        <dbReference type="EMBL" id="KNE02195.1"/>
    </source>
</evidence>
<sequence>MKWIFCLIGGIGGTFCGPNDISAWTSRGEDKRKQNEAVAKKKRKKRNRKKKEKKKKKIEKKRRSKIFKTFGAEGSQAFFRSH</sequence>
<dbReference type="VEuPathDB" id="FungiDB:QG37_00883"/>
<name>A0A0L0P7I8_CANAR</name>
<feature type="compositionally biased region" description="Basic residues" evidence="1">
    <location>
        <begin position="40"/>
        <end position="65"/>
    </location>
</feature>
<feature type="chain" id="PRO_5005545597" description="Secreted protein" evidence="2">
    <location>
        <begin position="17"/>
        <end position="82"/>
    </location>
</feature>
<comment type="caution">
    <text evidence="3">The sequence shown here is derived from an EMBL/GenBank/DDBJ whole genome shotgun (WGS) entry which is preliminary data.</text>
</comment>
<protein>
    <recommendedName>
        <fullName evidence="5">Secreted protein</fullName>
    </recommendedName>
</protein>
<keyword evidence="2" id="KW-0732">Signal</keyword>
<dbReference type="AlphaFoldDB" id="A0A0L0P7I8"/>
<reference evidence="4" key="1">
    <citation type="journal article" date="2015" name="BMC Genomics">
        <title>Draft genome of a commonly misdiagnosed multidrug resistant pathogen Candida auris.</title>
        <authorList>
            <person name="Chatterjee S."/>
            <person name="Alampalli S.V."/>
            <person name="Nageshan R.K."/>
            <person name="Chettiar S.T."/>
            <person name="Joshi S."/>
            <person name="Tatu U.S."/>
        </authorList>
    </citation>
    <scope>NUCLEOTIDE SEQUENCE [LARGE SCALE GENOMIC DNA]</scope>
    <source>
        <strain evidence="4">6684</strain>
    </source>
</reference>
<evidence type="ECO:0000256" key="1">
    <source>
        <dbReference type="SAM" id="MobiDB-lite"/>
    </source>
</evidence>
<gene>
    <name evidence="3" type="ORF">QG37_00883</name>
</gene>
<feature type="compositionally biased region" description="Basic and acidic residues" evidence="1">
    <location>
        <begin position="27"/>
        <end position="39"/>
    </location>
</feature>
<feature type="region of interest" description="Disordered" evidence="1">
    <location>
        <begin position="24"/>
        <end position="65"/>
    </location>
</feature>
<accession>A0A0L0P7I8</accession>
<dbReference type="Proteomes" id="UP000037122">
    <property type="component" value="Unassembled WGS sequence"/>
</dbReference>
<evidence type="ECO:0000313" key="4">
    <source>
        <dbReference type="Proteomes" id="UP000037122"/>
    </source>
</evidence>
<organism evidence="3 4">
    <name type="scientific">Candidozyma auris</name>
    <name type="common">Yeast</name>
    <name type="synonym">Candida auris</name>
    <dbReference type="NCBI Taxonomy" id="498019"/>
    <lineage>
        <taxon>Eukaryota</taxon>
        <taxon>Fungi</taxon>
        <taxon>Dikarya</taxon>
        <taxon>Ascomycota</taxon>
        <taxon>Saccharomycotina</taxon>
        <taxon>Pichiomycetes</taxon>
        <taxon>Metschnikowiaceae</taxon>
        <taxon>Candidozyma</taxon>
    </lineage>
</organism>
<proteinExistence type="predicted"/>
<evidence type="ECO:0000256" key="2">
    <source>
        <dbReference type="SAM" id="SignalP"/>
    </source>
</evidence>